<dbReference type="RefSeq" id="WP_006830763.1">
    <property type="nucleotide sequence ID" value="NZ_AJYB01000047.1"/>
</dbReference>
<evidence type="ECO:0000256" key="4">
    <source>
        <dbReference type="ARBA" id="ARBA00022989"/>
    </source>
</evidence>
<dbReference type="PANTHER" id="PTHR30250:SF29">
    <property type="entry name" value="POLYSACCHARIDE BIOSYNTHESIS PROTEIN C-TERMINAL DOMAIN-CONTAINING PROTEIN"/>
    <property type="match status" value="1"/>
</dbReference>
<dbReference type="InterPro" id="IPR050833">
    <property type="entry name" value="Poly_Biosynth_Transport"/>
</dbReference>
<dbReference type="PIRSF" id="PIRSF038958">
    <property type="entry name" value="PG_synth_SpoVB"/>
    <property type="match status" value="1"/>
</dbReference>
<keyword evidence="5 6" id="KW-0472">Membrane</keyword>
<evidence type="ECO:0000256" key="1">
    <source>
        <dbReference type="ARBA" id="ARBA00004651"/>
    </source>
</evidence>
<keyword evidence="4 6" id="KW-1133">Transmembrane helix</keyword>
<keyword evidence="2" id="KW-1003">Cell membrane</keyword>
<keyword evidence="3 6" id="KW-0812">Transmembrane</keyword>
<feature type="transmembrane region" description="Helical" evidence="6">
    <location>
        <begin position="478"/>
        <end position="499"/>
    </location>
</feature>
<feature type="transmembrane region" description="Helical" evidence="6">
    <location>
        <begin position="125"/>
        <end position="143"/>
    </location>
</feature>
<feature type="transmembrane region" description="Helical" evidence="6">
    <location>
        <begin position="354"/>
        <end position="372"/>
    </location>
</feature>
<dbReference type="Pfam" id="PF01943">
    <property type="entry name" value="Polysacc_synt"/>
    <property type="match status" value="1"/>
</dbReference>
<dbReference type="InterPro" id="IPR002797">
    <property type="entry name" value="Polysacc_synth"/>
</dbReference>
<dbReference type="AlphaFoldDB" id="A0AA87IKK3"/>
<feature type="transmembrane region" description="Helical" evidence="6">
    <location>
        <begin position="230"/>
        <end position="250"/>
    </location>
</feature>
<feature type="transmembrane region" description="Helical" evidence="6">
    <location>
        <begin position="282"/>
        <end position="302"/>
    </location>
</feature>
<sequence>MNNEGTMKSFMKGAVLLTIAGFIVKLLSAVYRVPFQNLVGDQGFYIYQQVYPFVAIFGIWTSYGFAVAISKLLADTGKQSHGAILRIAVTYVAVISIIVFVLLFFGAELLAGWMGDLQLSQLLKVGAFSVLLMAPLAVLKGYFQSRNDMAPVAYAQVVEQGLRVAVILIGAWIVVSSGFSLYAAGQMAMLGAVAGGLGAAILLLLYFRNHSASLKQPTTTVGAWSIVKEMTAISISVSMSSLILVLFQLVDSFTVFRLLEESGMGRLVAMEQKGIYDRGQPLVQFGILIATSLTLAIVPLVARTSKKNSGRPAEMYARLAFRVSFLFAFAAAVGLTFVMPYVNETLFQTREQSFALIIFSWQIVWMSLLLIMTAMLHGLGKVRVPALLLVSGLVVKIIGNWLLLPIWGVSGAAIAGNIGLMIVVIGLLFYFKKVWPLTFAPLSYYGWLFGAAMAMSAVVLGWSILADNYLFNNLSSRFGALLTTATTIPLGALVFMALIGKSRIITEKEWYIIPFGRKLAGLQLAINSKKKGEMR</sequence>
<dbReference type="PANTHER" id="PTHR30250">
    <property type="entry name" value="PST FAMILY PREDICTED COLANIC ACID TRANSPORTER"/>
    <property type="match status" value="1"/>
</dbReference>
<feature type="transmembrane region" description="Helical" evidence="6">
    <location>
        <begin position="83"/>
        <end position="105"/>
    </location>
</feature>
<gene>
    <name evidence="7" type="ORF">A1A1_14017</name>
</gene>
<dbReference type="EMBL" id="AJYB01000047">
    <property type="protein sequence ID" value="EIM05872.1"/>
    <property type="molecule type" value="Genomic_DNA"/>
</dbReference>
<name>A0AA87IKK3_9BACL</name>
<feature type="transmembrane region" description="Helical" evidence="6">
    <location>
        <begin position="323"/>
        <end position="342"/>
    </location>
</feature>
<organism evidence="7 8">
    <name type="scientific">Planococcus antarcticus DSM 14505</name>
    <dbReference type="NCBI Taxonomy" id="1185653"/>
    <lineage>
        <taxon>Bacteria</taxon>
        <taxon>Bacillati</taxon>
        <taxon>Bacillota</taxon>
        <taxon>Bacilli</taxon>
        <taxon>Bacillales</taxon>
        <taxon>Caryophanaceae</taxon>
        <taxon>Planococcus</taxon>
    </lineage>
</organism>
<dbReference type="GO" id="GO:0005886">
    <property type="term" value="C:plasma membrane"/>
    <property type="evidence" value="ECO:0007669"/>
    <property type="project" value="UniProtKB-SubCell"/>
</dbReference>
<feature type="transmembrane region" description="Helical" evidence="6">
    <location>
        <begin position="384"/>
        <end position="403"/>
    </location>
</feature>
<evidence type="ECO:0000313" key="8">
    <source>
        <dbReference type="Proteomes" id="UP000004725"/>
    </source>
</evidence>
<dbReference type="CDD" id="cd13124">
    <property type="entry name" value="MATE_SpoVB_like"/>
    <property type="match status" value="1"/>
</dbReference>
<feature type="transmembrane region" description="Helical" evidence="6">
    <location>
        <begin position="164"/>
        <end position="183"/>
    </location>
</feature>
<feature type="transmembrane region" description="Helical" evidence="6">
    <location>
        <begin position="189"/>
        <end position="209"/>
    </location>
</feature>
<evidence type="ECO:0000256" key="6">
    <source>
        <dbReference type="SAM" id="Phobius"/>
    </source>
</evidence>
<evidence type="ECO:0000256" key="5">
    <source>
        <dbReference type="ARBA" id="ARBA00023136"/>
    </source>
</evidence>
<evidence type="ECO:0000256" key="2">
    <source>
        <dbReference type="ARBA" id="ARBA00022475"/>
    </source>
</evidence>
<evidence type="ECO:0000256" key="3">
    <source>
        <dbReference type="ARBA" id="ARBA00022692"/>
    </source>
</evidence>
<feature type="transmembrane region" description="Helical" evidence="6">
    <location>
        <begin position="409"/>
        <end position="430"/>
    </location>
</feature>
<feature type="transmembrane region" description="Helical" evidence="6">
    <location>
        <begin position="442"/>
        <end position="466"/>
    </location>
</feature>
<dbReference type="InterPro" id="IPR024923">
    <property type="entry name" value="PG_synth_SpoVB"/>
</dbReference>
<protein>
    <submittedName>
        <fullName evidence="7">Membrane-spanning protein</fullName>
    </submittedName>
</protein>
<dbReference type="Proteomes" id="UP000004725">
    <property type="component" value="Unassembled WGS sequence"/>
</dbReference>
<proteinExistence type="predicted"/>
<evidence type="ECO:0000313" key="7">
    <source>
        <dbReference type="EMBL" id="EIM05872.1"/>
    </source>
</evidence>
<feature type="transmembrane region" description="Helical" evidence="6">
    <location>
        <begin position="53"/>
        <end position="74"/>
    </location>
</feature>
<reference evidence="7 8" key="1">
    <citation type="journal article" date="2012" name="J. Bacteriol.">
        <title>Genome Sequence of the Antarctic Psychrophile Bacterium Planococcus antarcticus DSM 14505.</title>
        <authorList>
            <person name="Margolles A."/>
            <person name="Gueimonde M."/>
            <person name="Sanchez B."/>
        </authorList>
    </citation>
    <scope>NUCLEOTIDE SEQUENCE [LARGE SCALE GENOMIC DNA]</scope>
    <source>
        <strain evidence="7 8">DSM 14505</strain>
    </source>
</reference>
<accession>A0AA87IKK3</accession>
<comment type="caution">
    <text evidence="7">The sequence shown here is derived from an EMBL/GenBank/DDBJ whole genome shotgun (WGS) entry which is preliminary data.</text>
</comment>
<comment type="subcellular location">
    <subcellularLocation>
        <location evidence="1">Cell membrane</location>
        <topology evidence="1">Multi-pass membrane protein</topology>
    </subcellularLocation>
</comment>